<dbReference type="EMBL" id="KN831964">
    <property type="protein sequence ID" value="KIO06168.1"/>
    <property type="molecule type" value="Genomic_DNA"/>
</dbReference>
<reference evidence="2" key="2">
    <citation type="submission" date="2015-01" db="EMBL/GenBank/DDBJ databases">
        <title>Evolutionary Origins and Diversification of the Mycorrhizal Mutualists.</title>
        <authorList>
            <consortium name="DOE Joint Genome Institute"/>
            <consortium name="Mycorrhizal Genomics Consortium"/>
            <person name="Kohler A."/>
            <person name="Kuo A."/>
            <person name="Nagy L.G."/>
            <person name="Floudas D."/>
            <person name="Copeland A."/>
            <person name="Barry K.W."/>
            <person name="Cichocki N."/>
            <person name="Veneault-Fourrey C."/>
            <person name="LaButti K."/>
            <person name="Lindquist E.A."/>
            <person name="Lipzen A."/>
            <person name="Lundell T."/>
            <person name="Morin E."/>
            <person name="Murat C."/>
            <person name="Riley R."/>
            <person name="Ohm R."/>
            <person name="Sun H."/>
            <person name="Tunlid A."/>
            <person name="Henrissat B."/>
            <person name="Grigoriev I.V."/>
            <person name="Hibbett D.S."/>
            <person name="Martin F."/>
        </authorList>
    </citation>
    <scope>NUCLEOTIDE SEQUENCE [LARGE SCALE GENOMIC DNA]</scope>
    <source>
        <strain evidence="2">Marx 270</strain>
    </source>
</reference>
<dbReference type="OrthoDB" id="4708870at2759"/>
<sequence length="346" mass="38351">MGGRAFSNDFPPGSFPRLPPKLYQDLKDRLTPLLQTIYTLVEVPPEAPGKKDHGDIDFVVAQPIRESEDALTALVAQVLGAVKSVEMDGNRTSNYALELSQEDCELLASNGSLPIQKLYLQVDIHVCLDAEEWELLKFMHGYGDLGIIVAGIARCHNLILGTKGLKVSSPPDPPIYLSKSTHAIMEFMGLSMDRWKEGFTAVEEIFIFASTSRFFDPRRFRRPQLHSLTKSAGGREMYHEFTAWAQGLPPATHCLEAGPEAVEEALVHFGKKGEWDAAALARDKRLWSKNNFSGKLVAEWTGLGWKGVKMVMDNVRASVGGEDKLYGRPLQDVRNLVLATKDALSL</sequence>
<organism evidence="1 2">
    <name type="scientific">Pisolithus tinctorius Marx 270</name>
    <dbReference type="NCBI Taxonomy" id="870435"/>
    <lineage>
        <taxon>Eukaryota</taxon>
        <taxon>Fungi</taxon>
        <taxon>Dikarya</taxon>
        <taxon>Basidiomycota</taxon>
        <taxon>Agaricomycotina</taxon>
        <taxon>Agaricomycetes</taxon>
        <taxon>Agaricomycetidae</taxon>
        <taxon>Boletales</taxon>
        <taxon>Sclerodermatineae</taxon>
        <taxon>Pisolithaceae</taxon>
        <taxon>Pisolithus</taxon>
    </lineage>
</organism>
<dbReference type="HOGENOM" id="CLU_032494_2_0_1"/>
<reference evidence="1 2" key="1">
    <citation type="submission" date="2014-04" db="EMBL/GenBank/DDBJ databases">
        <authorList>
            <consortium name="DOE Joint Genome Institute"/>
            <person name="Kuo A."/>
            <person name="Kohler A."/>
            <person name="Costa M.D."/>
            <person name="Nagy L.G."/>
            <person name="Floudas D."/>
            <person name="Copeland A."/>
            <person name="Barry K.W."/>
            <person name="Cichocki N."/>
            <person name="Veneault-Fourrey C."/>
            <person name="LaButti K."/>
            <person name="Lindquist E.A."/>
            <person name="Lipzen A."/>
            <person name="Lundell T."/>
            <person name="Morin E."/>
            <person name="Murat C."/>
            <person name="Sun H."/>
            <person name="Tunlid A."/>
            <person name="Henrissat B."/>
            <person name="Grigoriev I.V."/>
            <person name="Hibbett D.S."/>
            <person name="Martin F."/>
            <person name="Nordberg H.P."/>
            <person name="Cantor M.N."/>
            <person name="Hua S.X."/>
        </authorList>
    </citation>
    <scope>NUCLEOTIDE SEQUENCE [LARGE SCALE GENOMIC DNA]</scope>
    <source>
        <strain evidence="1 2">Marx 270</strain>
    </source>
</reference>
<dbReference type="STRING" id="870435.A0A0C3JAS5"/>
<gene>
    <name evidence="1" type="ORF">M404DRAFT_139845</name>
</gene>
<evidence type="ECO:0000313" key="1">
    <source>
        <dbReference type="EMBL" id="KIO06168.1"/>
    </source>
</evidence>
<dbReference type="Proteomes" id="UP000054217">
    <property type="component" value="Unassembled WGS sequence"/>
</dbReference>
<dbReference type="AlphaFoldDB" id="A0A0C3JAS5"/>
<protein>
    <recommendedName>
        <fullName evidence="3">Nucleotidyltransferase</fullName>
    </recommendedName>
</protein>
<name>A0A0C3JAS5_PISTI</name>
<evidence type="ECO:0008006" key="3">
    <source>
        <dbReference type="Google" id="ProtNLM"/>
    </source>
</evidence>
<proteinExistence type="predicted"/>
<dbReference type="InParanoid" id="A0A0C3JAS5"/>
<accession>A0A0C3JAS5</accession>
<evidence type="ECO:0000313" key="2">
    <source>
        <dbReference type="Proteomes" id="UP000054217"/>
    </source>
</evidence>
<keyword evidence="2" id="KW-1185">Reference proteome</keyword>